<dbReference type="PANTHER" id="PTHR43483:SF3">
    <property type="entry name" value="MEMBRANE TRANSPORTER PROTEIN HI_0806-RELATED"/>
    <property type="match status" value="1"/>
</dbReference>
<feature type="transmembrane region" description="Helical" evidence="5">
    <location>
        <begin position="208"/>
        <end position="227"/>
    </location>
</feature>
<dbReference type="RefSeq" id="WP_114705366.1">
    <property type="nucleotide sequence ID" value="NZ_QDKL01000001.1"/>
</dbReference>
<keyword evidence="5" id="KW-1003">Cell membrane</keyword>
<dbReference type="Proteomes" id="UP000443582">
    <property type="component" value="Unassembled WGS sequence"/>
</dbReference>
<keyword evidence="2 5" id="KW-0812">Transmembrane</keyword>
<comment type="similarity">
    <text evidence="5">Belongs to the 4-toluene sulfonate uptake permease (TSUP) (TC 2.A.102) family.</text>
</comment>
<evidence type="ECO:0000256" key="5">
    <source>
        <dbReference type="RuleBase" id="RU363041"/>
    </source>
</evidence>
<dbReference type="InterPro" id="IPR002781">
    <property type="entry name" value="TM_pro_TauE-like"/>
</dbReference>
<evidence type="ECO:0000256" key="3">
    <source>
        <dbReference type="ARBA" id="ARBA00022989"/>
    </source>
</evidence>
<sequence length="263" mass="28247">MIFLLYLAVGAFVGTLSGLFGIGGGVIIVPTLLLIFKEQGFSSDITMFMALGTSLATIVVTAASSTLRHYNMGNLIVEVSKKLIPPILVGICVGAYLVNQVKASTLEALFITYLYLVSLKMILYKVKVDEPKETSKFLYGITGFIIGLKSSILGIGGGTISVPFLTWRGYPMKNAVGTSASIGIPIALTGSAFYIYNGFDKLTPEYSLGYVYLPAFFGISIASFFFTKLGAKISSVANQVLMKKIFAIMLILIAIKKTTSFIS</sequence>
<proteinExistence type="inferred from homology"/>
<comment type="subcellular location">
    <subcellularLocation>
        <location evidence="5">Cell membrane</location>
        <topology evidence="5">Multi-pass membrane protein</topology>
    </subcellularLocation>
    <subcellularLocation>
        <location evidence="1">Membrane</location>
        <topology evidence="1">Multi-pass membrane protein</topology>
    </subcellularLocation>
</comment>
<feature type="transmembrane region" description="Helical" evidence="5">
    <location>
        <begin position="137"/>
        <end position="155"/>
    </location>
</feature>
<name>A0ABY0IHJ5_9BACT</name>
<evidence type="ECO:0000256" key="4">
    <source>
        <dbReference type="ARBA" id="ARBA00023136"/>
    </source>
</evidence>
<gene>
    <name evidence="6" type="ORF">DAY19_01225</name>
</gene>
<feature type="transmembrane region" description="Helical" evidence="5">
    <location>
        <begin position="233"/>
        <end position="255"/>
    </location>
</feature>
<keyword evidence="4 5" id="KW-0472">Membrane</keyword>
<protein>
    <recommendedName>
        <fullName evidence="5">Probable membrane transporter protein</fullName>
    </recommendedName>
</protein>
<reference evidence="7" key="1">
    <citation type="journal article" date="2019" name="Int. J. Syst. Evol. Microbiol.">
        <title>Halobacteriovorax valvorus sp. nov., a novel prokaryotic predator isolated from coastal seawater of China.</title>
        <authorList>
            <person name="Chen M.-X."/>
        </authorList>
    </citation>
    <scope>NUCLEOTIDE SEQUENCE [LARGE SCALE GENOMIC DNA]</scope>
    <source>
        <strain evidence="7">BL9</strain>
    </source>
</reference>
<keyword evidence="3 5" id="KW-1133">Transmembrane helix</keyword>
<evidence type="ECO:0000256" key="2">
    <source>
        <dbReference type="ARBA" id="ARBA00022692"/>
    </source>
</evidence>
<feature type="transmembrane region" description="Helical" evidence="5">
    <location>
        <begin position="87"/>
        <end position="116"/>
    </location>
</feature>
<keyword evidence="7" id="KW-1185">Reference proteome</keyword>
<evidence type="ECO:0000256" key="1">
    <source>
        <dbReference type="ARBA" id="ARBA00004141"/>
    </source>
</evidence>
<feature type="transmembrane region" description="Helical" evidence="5">
    <location>
        <begin position="48"/>
        <end position="67"/>
    </location>
</feature>
<comment type="caution">
    <text evidence="6">The sequence shown here is derived from an EMBL/GenBank/DDBJ whole genome shotgun (WGS) entry which is preliminary data.</text>
</comment>
<evidence type="ECO:0000313" key="6">
    <source>
        <dbReference type="EMBL" id="RZF22421.1"/>
    </source>
</evidence>
<organism evidence="6 7">
    <name type="scientific">Halobacteriovorax vibrionivorans</name>
    <dbReference type="NCBI Taxonomy" id="2152716"/>
    <lineage>
        <taxon>Bacteria</taxon>
        <taxon>Pseudomonadati</taxon>
        <taxon>Bdellovibrionota</taxon>
        <taxon>Bacteriovoracia</taxon>
        <taxon>Bacteriovoracales</taxon>
        <taxon>Halobacteriovoraceae</taxon>
        <taxon>Halobacteriovorax</taxon>
    </lineage>
</organism>
<feature type="transmembrane region" description="Helical" evidence="5">
    <location>
        <begin position="175"/>
        <end position="196"/>
    </location>
</feature>
<evidence type="ECO:0000313" key="7">
    <source>
        <dbReference type="Proteomes" id="UP000443582"/>
    </source>
</evidence>
<dbReference type="PANTHER" id="PTHR43483">
    <property type="entry name" value="MEMBRANE TRANSPORTER PROTEIN HI_0806-RELATED"/>
    <property type="match status" value="1"/>
</dbReference>
<dbReference type="EMBL" id="QDKL01000001">
    <property type="protein sequence ID" value="RZF22421.1"/>
    <property type="molecule type" value="Genomic_DNA"/>
</dbReference>
<feature type="transmembrane region" description="Helical" evidence="5">
    <location>
        <begin position="6"/>
        <end position="36"/>
    </location>
</feature>
<dbReference type="Pfam" id="PF01925">
    <property type="entry name" value="TauE"/>
    <property type="match status" value="1"/>
</dbReference>
<accession>A0ABY0IHJ5</accession>